<dbReference type="Proteomes" id="UP000294933">
    <property type="component" value="Unassembled WGS sequence"/>
</dbReference>
<feature type="region of interest" description="Disordered" evidence="1">
    <location>
        <begin position="218"/>
        <end position="242"/>
    </location>
</feature>
<evidence type="ECO:0000256" key="1">
    <source>
        <dbReference type="SAM" id="MobiDB-lite"/>
    </source>
</evidence>
<dbReference type="VEuPathDB" id="FungiDB:BD410DRAFT_794641"/>
<name>A0A4Y7PNW2_9AGAM</name>
<sequence>MSNYEDSPSEYSADSSFRDVALVATDASVVSAYEDSPSKYFLETSFRASLVQVGGDADTSIVLSYDGNSPSKYSFASGIDSTSLKAAADTSITSAYGESPSKWSFNASFEDSKIYLTPSRTRTRNITALSTAETISGLRISEMGVGPVMRNKDEGDSTFFDKVTISQLTSSASLARAAAYMTQHFSCPSHSMRPPAPPSTPTALDRLRAMRKAELGRASSPFPTPNIIETTPPPPPLPTTAPTEQELINCQYRFPLISLAEAQMRPEIVRREFPTISKPLVGGVEARFSCALVGLEEDFDGVMVKIKSFPSALRQYVIDSYCEI</sequence>
<proteinExistence type="predicted"/>
<protein>
    <submittedName>
        <fullName evidence="2">Uncharacterized protein</fullName>
    </submittedName>
</protein>
<evidence type="ECO:0000313" key="2">
    <source>
        <dbReference type="EMBL" id="TDL17074.1"/>
    </source>
</evidence>
<evidence type="ECO:0000313" key="3">
    <source>
        <dbReference type="Proteomes" id="UP000294933"/>
    </source>
</evidence>
<gene>
    <name evidence="2" type="ORF">BD410DRAFT_794641</name>
</gene>
<organism evidence="2 3">
    <name type="scientific">Rickenella mellea</name>
    <dbReference type="NCBI Taxonomy" id="50990"/>
    <lineage>
        <taxon>Eukaryota</taxon>
        <taxon>Fungi</taxon>
        <taxon>Dikarya</taxon>
        <taxon>Basidiomycota</taxon>
        <taxon>Agaricomycotina</taxon>
        <taxon>Agaricomycetes</taxon>
        <taxon>Hymenochaetales</taxon>
        <taxon>Rickenellaceae</taxon>
        <taxon>Rickenella</taxon>
    </lineage>
</organism>
<reference evidence="2 3" key="1">
    <citation type="submission" date="2018-06" db="EMBL/GenBank/DDBJ databases">
        <title>A transcriptomic atlas of mushroom development highlights an independent origin of complex multicellularity.</title>
        <authorList>
            <consortium name="DOE Joint Genome Institute"/>
            <person name="Krizsan K."/>
            <person name="Almasi E."/>
            <person name="Merenyi Z."/>
            <person name="Sahu N."/>
            <person name="Viragh M."/>
            <person name="Koszo T."/>
            <person name="Mondo S."/>
            <person name="Kiss B."/>
            <person name="Balint B."/>
            <person name="Kues U."/>
            <person name="Barry K."/>
            <person name="Hegedus J.C."/>
            <person name="Henrissat B."/>
            <person name="Johnson J."/>
            <person name="Lipzen A."/>
            <person name="Ohm R."/>
            <person name="Nagy I."/>
            <person name="Pangilinan J."/>
            <person name="Yan J."/>
            <person name="Xiong Y."/>
            <person name="Grigoriev I.V."/>
            <person name="Hibbett D.S."/>
            <person name="Nagy L.G."/>
        </authorList>
    </citation>
    <scope>NUCLEOTIDE SEQUENCE [LARGE SCALE GENOMIC DNA]</scope>
    <source>
        <strain evidence="2 3">SZMC22713</strain>
    </source>
</reference>
<accession>A0A4Y7PNW2</accession>
<keyword evidence="3" id="KW-1185">Reference proteome</keyword>
<dbReference type="AlphaFoldDB" id="A0A4Y7PNW2"/>
<dbReference type="EMBL" id="ML170228">
    <property type="protein sequence ID" value="TDL17074.1"/>
    <property type="molecule type" value="Genomic_DNA"/>
</dbReference>